<dbReference type="SUPFAM" id="SSF47384">
    <property type="entry name" value="Homodimeric domain of signal transducing histidine kinase"/>
    <property type="match status" value="1"/>
</dbReference>
<dbReference type="SUPFAM" id="SSF55785">
    <property type="entry name" value="PYP-like sensor domain (PAS domain)"/>
    <property type="match status" value="2"/>
</dbReference>
<feature type="domain" description="PAC" evidence="12">
    <location>
        <begin position="216"/>
        <end position="268"/>
    </location>
</feature>
<accession>A0A1B4VB78</accession>
<dbReference type="InterPro" id="IPR000700">
    <property type="entry name" value="PAS-assoc_C"/>
</dbReference>
<keyword evidence="5" id="KW-0547">Nucleotide-binding</keyword>
<dbReference type="AlphaFoldDB" id="A0A1B4VB78"/>
<reference evidence="13 14" key="1">
    <citation type="submission" date="2015-08" db="EMBL/GenBank/DDBJ databases">
        <title>Complete genome sequence of Sulfurifustis variabilis.</title>
        <authorList>
            <person name="Miura A."/>
            <person name="Kojima H."/>
            <person name="Fukui M."/>
        </authorList>
    </citation>
    <scope>NUCLEOTIDE SEQUENCE [LARGE SCALE GENOMIC DNA]</scope>
    <source>
        <strain evidence="14">skN76</strain>
    </source>
</reference>
<keyword evidence="6 13" id="KW-0418">Kinase</keyword>
<dbReference type="CDD" id="cd00130">
    <property type="entry name" value="PAS"/>
    <property type="match status" value="2"/>
</dbReference>
<dbReference type="GO" id="GO:0005524">
    <property type="term" value="F:ATP binding"/>
    <property type="evidence" value="ECO:0007669"/>
    <property type="project" value="UniProtKB-KW"/>
</dbReference>
<feature type="coiled-coil region" evidence="9">
    <location>
        <begin position="117"/>
        <end position="144"/>
    </location>
</feature>
<keyword evidence="14" id="KW-1185">Reference proteome</keyword>
<dbReference type="PROSITE" id="PS50112">
    <property type="entry name" value="PAS"/>
    <property type="match status" value="2"/>
</dbReference>
<evidence type="ECO:0000256" key="5">
    <source>
        <dbReference type="ARBA" id="ARBA00022741"/>
    </source>
</evidence>
<feature type="domain" description="PAS" evidence="11">
    <location>
        <begin position="1"/>
        <end position="56"/>
    </location>
</feature>
<dbReference type="InterPro" id="IPR005467">
    <property type="entry name" value="His_kinase_dom"/>
</dbReference>
<comment type="catalytic activity">
    <reaction evidence="1">
        <text>ATP + protein L-histidine = ADP + protein N-phospho-L-histidine.</text>
        <dbReference type="EC" id="2.7.13.3"/>
    </reaction>
</comment>
<evidence type="ECO:0000259" key="10">
    <source>
        <dbReference type="PROSITE" id="PS50109"/>
    </source>
</evidence>
<keyword evidence="8" id="KW-0902">Two-component regulatory system</keyword>
<dbReference type="InterPro" id="IPR003594">
    <property type="entry name" value="HATPase_dom"/>
</dbReference>
<dbReference type="SMART" id="SM00091">
    <property type="entry name" value="PAS"/>
    <property type="match status" value="1"/>
</dbReference>
<proteinExistence type="predicted"/>
<dbReference type="PROSITE" id="PS50109">
    <property type="entry name" value="HIS_KIN"/>
    <property type="match status" value="1"/>
</dbReference>
<dbReference type="KEGG" id="sva:SVA_1062"/>
<keyword evidence="7" id="KW-0067">ATP-binding</keyword>
<dbReference type="GO" id="GO:0000155">
    <property type="term" value="F:phosphorelay sensor kinase activity"/>
    <property type="evidence" value="ECO:0007669"/>
    <property type="project" value="InterPro"/>
</dbReference>
<dbReference type="Gene3D" id="3.30.565.10">
    <property type="entry name" value="Histidine kinase-like ATPase, C-terminal domain"/>
    <property type="match status" value="1"/>
</dbReference>
<evidence type="ECO:0000259" key="12">
    <source>
        <dbReference type="PROSITE" id="PS50113"/>
    </source>
</evidence>
<evidence type="ECO:0000256" key="2">
    <source>
        <dbReference type="ARBA" id="ARBA00012438"/>
    </source>
</evidence>
<evidence type="ECO:0000256" key="4">
    <source>
        <dbReference type="ARBA" id="ARBA00022679"/>
    </source>
</evidence>
<dbReference type="RefSeq" id="WP_169923975.1">
    <property type="nucleotide sequence ID" value="NZ_AP014936.1"/>
</dbReference>
<evidence type="ECO:0000256" key="7">
    <source>
        <dbReference type="ARBA" id="ARBA00022840"/>
    </source>
</evidence>
<dbReference type="InterPro" id="IPR003661">
    <property type="entry name" value="HisK_dim/P_dom"/>
</dbReference>
<dbReference type="InterPro" id="IPR013655">
    <property type="entry name" value="PAS_fold_3"/>
</dbReference>
<evidence type="ECO:0000313" key="14">
    <source>
        <dbReference type="Proteomes" id="UP000218899"/>
    </source>
</evidence>
<dbReference type="InterPro" id="IPR000014">
    <property type="entry name" value="PAS"/>
</dbReference>
<dbReference type="Pfam" id="PF00512">
    <property type="entry name" value="HisKA"/>
    <property type="match status" value="1"/>
</dbReference>
<keyword evidence="3" id="KW-0597">Phosphoprotein</keyword>
<dbReference type="NCBIfam" id="TIGR00229">
    <property type="entry name" value="sensory_box"/>
    <property type="match status" value="2"/>
</dbReference>
<protein>
    <recommendedName>
        <fullName evidence="2">histidine kinase</fullName>
        <ecNumber evidence="2">2.7.13.3</ecNumber>
    </recommendedName>
</protein>
<name>A0A1B4VB78_9GAMM</name>
<dbReference type="InterPro" id="IPR004358">
    <property type="entry name" value="Sig_transdc_His_kin-like_C"/>
</dbReference>
<gene>
    <name evidence="13" type="ORF">SVA_1062</name>
</gene>
<dbReference type="EMBL" id="AP014936">
    <property type="protein sequence ID" value="BAU47641.1"/>
    <property type="molecule type" value="Genomic_DNA"/>
</dbReference>
<dbReference type="Gene3D" id="3.30.450.20">
    <property type="entry name" value="PAS domain"/>
    <property type="match status" value="2"/>
</dbReference>
<dbReference type="InterPro" id="IPR036097">
    <property type="entry name" value="HisK_dim/P_sf"/>
</dbReference>
<dbReference type="InterPro" id="IPR035965">
    <property type="entry name" value="PAS-like_dom_sf"/>
</dbReference>
<dbReference type="SMART" id="SM00086">
    <property type="entry name" value="PAC"/>
    <property type="match status" value="2"/>
</dbReference>
<dbReference type="PANTHER" id="PTHR43065:SF10">
    <property type="entry name" value="PEROXIDE STRESS-ACTIVATED HISTIDINE KINASE MAK3"/>
    <property type="match status" value="1"/>
</dbReference>
<evidence type="ECO:0000259" key="11">
    <source>
        <dbReference type="PROSITE" id="PS50112"/>
    </source>
</evidence>
<dbReference type="PRINTS" id="PR00344">
    <property type="entry name" value="BCTRLSENSOR"/>
</dbReference>
<dbReference type="CDD" id="cd00082">
    <property type="entry name" value="HisKA"/>
    <property type="match status" value="1"/>
</dbReference>
<keyword evidence="9" id="KW-0175">Coiled coil</keyword>
<keyword evidence="4" id="KW-0808">Transferase</keyword>
<dbReference type="InterPro" id="IPR013656">
    <property type="entry name" value="PAS_4"/>
</dbReference>
<dbReference type="PROSITE" id="PS50113">
    <property type="entry name" value="PAC"/>
    <property type="match status" value="2"/>
</dbReference>
<dbReference type="InterPro" id="IPR036890">
    <property type="entry name" value="HATPase_C_sf"/>
</dbReference>
<dbReference type="Pfam" id="PF02518">
    <property type="entry name" value="HATPase_c"/>
    <property type="match status" value="1"/>
</dbReference>
<evidence type="ECO:0000313" key="13">
    <source>
        <dbReference type="EMBL" id="BAU47641.1"/>
    </source>
</evidence>
<feature type="domain" description="Histidine kinase" evidence="10">
    <location>
        <begin position="288"/>
        <end position="502"/>
    </location>
</feature>
<dbReference type="EC" id="2.7.13.3" evidence="2"/>
<dbReference type="SUPFAM" id="SSF55874">
    <property type="entry name" value="ATPase domain of HSP90 chaperone/DNA topoisomerase II/histidine kinase"/>
    <property type="match status" value="1"/>
</dbReference>
<evidence type="ECO:0000256" key="6">
    <source>
        <dbReference type="ARBA" id="ARBA00022777"/>
    </source>
</evidence>
<dbReference type="Gene3D" id="1.10.287.130">
    <property type="match status" value="1"/>
</dbReference>
<feature type="domain" description="PAC" evidence="12">
    <location>
        <begin position="59"/>
        <end position="111"/>
    </location>
</feature>
<dbReference type="Proteomes" id="UP000218899">
    <property type="component" value="Chromosome"/>
</dbReference>
<dbReference type="Pfam" id="PF08447">
    <property type="entry name" value="PAS_3"/>
    <property type="match status" value="1"/>
</dbReference>
<evidence type="ECO:0000256" key="1">
    <source>
        <dbReference type="ARBA" id="ARBA00000085"/>
    </source>
</evidence>
<dbReference type="InterPro" id="IPR001610">
    <property type="entry name" value="PAC"/>
</dbReference>
<evidence type="ECO:0000256" key="3">
    <source>
        <dbReference type="ARBA" id="ARBA00022553"/>
    </source>
</evidence>
<dbReference type="Pfam" id="PF08448">
    <property type="entry name" value="PAS_4"/>
    <property type="match status" value="1"/>
</dbReference>
<dbReference type="SMART" id="SM00388">
    <property type="entry name" value="HisKA"/>
    <property type="match status" value="1"/>
</dbReference>
<sequence>MSLPDGRYQYLSTGCTELTGHAPEDFYARPLLVKEILHPGSRAYFEAAWEALLRGEMPPSYEYAIVDRSGRTRWLRQQNVLVRDEKGRPIAIEGVVSEFTDLKCLQAELESAVRDRTESLESANRRLREEVALHQQALSELRDSEAQLRLLTDHLPAAISYVDAGERYRFNNSTYEDWFGRTQAEVRGKSVREVVGDAAYALIADKIRTALSGEAVTFEAALPYARGGTRFVRASYVPHRDEHRGVKGFFVLVSDISDARRIEAAERRHLQELAHAARLASLGEMASELTHELGQPLSAIMNYTETCGLLLERGRIEELRSVAQHLGRQAQRAMEIIHGFRRFLQKGTPEVRPLDPRKTLAAAVALVGWEAEARRVPLKLDVPEGLPAVRADSGLIEQVIVNLLRNALEAIGDRPAEGQDITVTARARGDGVEVLVRDRGSGLSAEARAHLFEPFFTTKRNGVGIGLAVCRRIIESHGGTLWADDNPEGPGAEFHFTLPAAREQKGGRTPPADPAGEL</sequence>
<dbReference type="SMART" id="SM00387">
    <property type="entry name" value="HATPase_c"/>
    <property type="match status" value="1"/>
</dbReference>
<organism evidence="13 14">
    <name type="scientific">Sulfurifustis variabilis</name>
    <dbReference type="NCBI Taxonomy" id="1675686"/>
    <lineage>
        <taxon>Bacteria</taxon>
        <taxon>Pseudomonadati</taxon>
        <taxon>Pseudomonadota</taxon>
        <taxon>Gammaproteobacteria</taxon>
        <taxon>Acidiferrobacterales</taxon>
        <taxon>Acidiferrobacteraceae</taxon>
        <taxon>Sulfurifustis</taxon>
    </lineage>
</organism>
<evidence type="ECO:0000256" key="8">
    <source>
        <dbReference type="ARBA" id="ARBA00023012"/>
    </source>
</evidence>
<feature type="domain" description="PAS" evidence="11">
    <location>
        <begin position="144"/>
        <end position="214"/>
    </location>
</feature>
<evidence type="ECO:0000256" key="9">
    <source>
        <dbReference type="SAM" id="Coils"/>
    </source>
</evidence>
<dbReference type="PANTHER" id="PTHR43065">
    <property type="entry name" value="SENSOR HISTIDINE KINASE"/>
    <property type="match status" value="1"/>
</dbReference>